<evidence type="ECO:0000256" key="1">
    <source>
        <dbReference type="ARBA" id="ARBA00004325"/>
    </source>
</evidence>
<evidence type="ECO:0000256" key="4">
    <source>
        <dbReference type="SAM" id="MobiDB-lite"/>
    </source>
</evidence>
<feature type="compositionally biased region" description="Basic and acidic residues" evidence="4">
    <location>
        <begin position="49"/>
        <end position="68"/>
    </location>
</feature>
<evidence type="ECO:0008006" key="7">
    <source>
        <dbReference type="Google" id="ProtNLM"/>
    </source>
</evidence>
<organism evidence="5 6">
    <name type="scientific">Candida verbasci</name>
    <dbReference type="NCBI Taxonomy" id="1227364"/>
    <lineage>
        <taxon>Eukaryota</taxon>
        <taxon>Fungi</taxon>
        <taxon>Dikarya</taxon>
        <taxon>Ascomycota</taxon>
        <taxon>Saccharomycotina</taxon>
        <taxon>Pichiomycetes</taxon>
        <taxon>Debaryomycetaceae</taxon>
        <taxon>Candida/Lodderomyces clade</taxon>
        <taxon>Candida</taxon>
    </lineage>
</organism>
<dbReference type="Proteomes" id="UP001152885">
    <property type="component" value="Unassembled WGS sequence"/>
</dbReference>
<evidence type="ECO:0000256" key="2">
    <source>
        <dbReference type="ARBA" id="ARBA00023128"/>
    </source>
</evidence>
<dbReference type="GO" id="GO:0031966">
    <property type="term" value="C:mitochondrial membrane"/>
    <property type="evidence" value="ECO:0007669"/>
    <property type="project" value="UniProtKB-SubCell"/>
</dbReference>
<name>A0A9W4TU75_9ASCO</name>
<accession>A0A9W4TU75</accession>
<keyword evidence="3" id="KW-0472">Membrane</keyword>
<sequence length="68" mass="7659">MGAAYTIAGKTFQPHQLALATLGTVVLYIIPKPWNPKPQHPSINASSPEEEKFVKEWLAKHQPKEEKH</sequence>
<keyword evidence="6" id="KW-1185">Reference proteome</keyword>
<dbReference type="PANTHER" id="PTHR28074:SF1">
    <property type="entry name" value="ATP SYNTHASE SUBUNIT K, MITOCHONDRIAL"/>
    <property type="match status" value="1"/>
</dbReference>
<proteinExistence type="predicted"/>
<dbReference type="GO" id="GO:0015986">
    <property type="term" value="P:proton motive force-driven ATP synthesis"/>
    <property type="evidence" value="ECO:0007669"/>
    <property type="project" value="TreeGrafter"/>
</dbReference>
<dbReference type="InterPro" id="IPR021278">
    <property type="entry name" value="ATP19"/>
</dbReference>
<keyword evidence="2" id="KW-0496">Mitochondrion</keyword>
<reference evidence="5" key="1">
    <citation type="submission" date="2022-12" db="EMBL/GenBank/DDBJ databases">
        <authorList>
            <person name="Brejova B."/>
        </authorList>
    </citation>
    <scope>NUCLEOTIDE SEQUENCE</scope>
</reference>
<dbReference type="EMBL" id="CANTUO010000001">
    <property type="protein sequence ID" value="CAI5757194.1"/>
    <property type="molecule type" value="Genomic_DNA"/>
</dbReference>
<comment type="subcellular location">
    <subcellularLocation>
        <location evidence="1">Mitochondrion membrane</location>
    </subcellularLocation>
</comment>
<dbReference type="Pfam" id="PF11022">
    <property type="entry name" value="ATP19"/>
    <property type="match status" value="1"/>
</dbReference>
<gene>
    <name evidence="5" type="ORF">CANVERA_P1711</name>
</gene>
<comment type="caution">
    <text evidence="5">The sequence shown here is derived from an EMBL/GenBank/DDBJ whole genome shotgun (WGS) entry which is preliminary data.</text>
</comment>
<dbReference type="AlphaFoldDB" id="A0A9W4TU75"/>
<dbReference type="PANTHER" id="PTHR28074">
    <property type="entry name" value="ATP SYNTHASE SUBUNIT K, MITOCHONDRIAL"/>
    <property type="match status" value="1"/>
</dbReference>
<dbReference type="OrthoDB" id="2094445at2759"/>
<protein>
    <recommendedName>
        <fullName evidence="7">ATP synthase subunit K, mitochondrial</fullName>
    </recommendedName>
</protein>
<feature type="region of interest" description="Disordered" evidence="4">
    <location>
        <begin position="36"/>
        <end position="68"/>
    </location>
</feature>
<evidence type="ECO:0000313" key="6">
    <source>
        <dbReference type="Proteomes" id="UP001152885"/>
    </source>
</evidence>
<evidence type="ECO:0000256" key="3">
    <source>
        <dbReference type="ARBA" id="ARBA00023136"/>
    </source>
</evidence>
<evidence type="ECO:0000313" key="5">
    <source>
        <dbReference type="EMBL" id="CAI5757194.1"/>
    </source>
</evidence>